<feature type="compositionally biased region" description="Basic and acidic residues" evidence="1">
    <location>
        <begin position="43"/>
        <end position="53"/>
    </location>
</feature>
<dbReference type="PANTHER" id="PTHR37249:SF3">
    <property type="entry name" value="OS03G0206201 PROTEIN"/>
    <property type="match status" value="1"/>
</dbReference>
<dbReference type="PANTHER" id="PTHR37249">
    <property type="entry name" value="OS03G0206201 PROTEIN"/>
    <property type="match status" value="1"/>
</dbReference>
<evidence type="ECO:0000313" key="2">
    <source>
        <dbReference type="EMBL" id="KAF7817448.1"/>
    </source>
</evidence>
<name>A0A834T828_9FABA</name>
<dbReference type="AlphaFoldDB" id="A0A834T828"/>
<dbReference type="EMBL" id="JAAIUW010000009">
    <property type="protein sequence ID" value="KAF7817448.1"/>
    <property type="molecule type" value="Genomic_DNA"/>
</dbReference>
<keyword evidence="3" id="KW-1185">Reference proteome</keyword>
<protein>
    <submittedName>
        <fullName evidence="2">TWS1-like protein</fullName>
    </submittedName>
</protein>
<reference evidence="2" key="1">
    <citation type="submission" date="2020-09" db="EMBL/GenBank/DDBJ databases">
        <title>Genome-Enabled Discovery of Anthraquinone Biosynthesis in Senna tora.</title>
        <authorList>
            <person name="Kang S.-H."/>
            <person name="Pandey R.P."/>
            <person name="Lee C.-M."/>
            <person name="Sim J.-S."/>
            <person name="Jeong J.-T."/>
            <person name="Choi B.-S."/>
            <person name="Jung M."/>
            <person name="Ginzburg D."/>
            <person name="Zhao K."/>
            <person name="Won S.Y."/>
            <person name="Oh T.-J."/>
            <person name="Yu Y."/>
            <person name="Kim N.-H."/>
            <person name="Lee O.R."/>
            <person name="Lee T.-H."/>
            <person name="Bashyal P."/>
            <person name="Kim T.-S."/>
            <person name="Lee W.-H."/>
            <person name="Kawkins C."/>
            <person name="Kim C.-K."/>
            <person name="Kim J.S."/>
            <person name="Ahn B.O."/>
            <person name="Rhee S.Y."/>
            <person name="Sohng J.K."/>
        </authorList>
    </citation>
    <scope>NUCLEOTIDE SEQUENCE</scope>
    <source>
        <tissue evidence="2">Leaf</tissue>
    </source>
</reference>
<dbReference type="OrthoDB" id="1425109at2759"/>
<accession>A0A834T828</accession>
<organism evidence="2 3">
    <name type="scientific">Senna tora</name>
    <dbReference type="NCBI Taxonomy" id="362788"/>
    <lineage>
        <taxon>Eukaryota</taxon>
        <taxon>Viridiplantae</taxon>
        <taxon>Streptophyta</taxon>
        <taxon>Embryophyta</taxon>
        <taxon>Tracheophyta</taxon>
        <taxon>Spermatophyta</taxon>
        <taxon>Magnoliopsida</taxon>
        <taxon>eudicotyledons</taxon>
        <taxon>Gunneridae</taxon>
        <taxon>Pentapetalae</taxon>
        <taxon>rosids</taxon>
        <taxon>fabids</taxon>
        <taxon>Fabales</taxon>
        <taxon>Fabaceae</taxon>
        <taxon>Caesalpinioideae</taxon>
        <taxon>Cassia clade</taxon>
        <taxon>Senna</taxon>
    </lineage>
</organism>
<sequence length="98" mass="10394">MSSDLPLFLNAILDFVPTNCADSTTMIAVSRKLKENGNGISSRKKDDTGHATLDDYQPVDPVPSSKTSLKPGPIEHGSPLNPFIPKPSPPPRPPAGGF</sequence>
<evidence type="ECO:0000256" key="1">
    <source>
        <dbReference type="SAM" id="MobiDB-lite"/>
    </source>
</evidence>
<evidence type="ECO:0000313" key="3">
    <source>
        <dbReference type="Proteomes" id="UP000634136"/>
    </source>
</evidence>
<proteinExistence type="predicted"/>
<dbReference type="Proteomes" id="UP000634136">
    <property type="component" value="Unassembled WGS sequence"/>
</dbReference>
<feature type="compositionally biased region" description="Pro residues" evidence="1">
    <location>
        <begin position="82"/>
        <end position="98"/>
    </location>
</feature>
<feature type="region of interest" description="Disordered" evidence="1">
    <location>
        <begin position="31"/>
        <end position="98"/>
    </location>
</feature>
<comment type="caution">
    <text evidence="2">The sequence shown here is derived from an EMBL/GenBank/DDBJ whole genome shotgun (WGS) entry which is preliminary data.</text>
</comment>
<gene>
    <name evidence="2" type="ORF">G2W53_031417</name>
</gene>